<gene>
    <name evidence="1" type="ORF">SFRICE_026278</name>
</gene>
<organism evidence="1">
    <name type="scientific">Spodoptera frugiperda</name>
    <name type="common">Fall armyworm</name>
    <dbReference type="NCBI Taxonomy" id="7108"/>
    <lineage>
        <taxon>Eukaryota</taxon>
        <taxon>Metazoa</taxon>
        <taxon>Ecdysozoa</taxon>
        <taxon>Arthropoda</taxon>
        <taxon>Hexapoda</taxon>
        <taxon>Insecta</taxon>
        <taxon>Pterygota</taxon>
        <taxon>Neoptera</taxon>
        <taxon>Endopterygota</taxon>
        <taxon>Lepidoptera</taxon>
        <taxon>Glossata</taxon>
        <taxon>Ditrysia</taxon>
        <taxon>Noctuoidea</taxon>
        <taxon>Noctuidae</taxon>
        <taxon>Amphipyrinae</taxon>
        <taxon>Spodoptera</taxon>
    </lineage>
</organism>
<dbReference type="EMBL" id="ODYU01002198">
    <property type="protein sequence ID" value="SOQ39376.1"/>
    <property type="molecule type" value="Genomic_DNA"/>
</dbReference>
<protein>
    <submittedName>
        <fullName evidence="1">SFRICE_026278</fullName>
    </submittedName>
</protein>
<reference evidence="1" key="1">
    <citation type="submission" date="2016-07" db="EMBL/GenBank/DDBJ databases">
        <authorList>
            <person name="Bretaudeau A."/>
        </authorList>
    </citation>
    <scope>NUCLEOTIDE SEQUENCE</scope>
    <source>
        <strain evidence="1">Rice</strain>
        <tissue evidence="1">Whole body</tissue>
    </source>
</reference>
<proteinExistence type="predicted"/>
<dbReference type="AlphaFoldDB" id="A0A2H1VF24"/>
<name>A0A2H1VF24_SPOFR</name>
<evidence type="ECO:0000313" key="1">
    <source>
        <dbReference type="EMBL" id="SOQ39376.1"/>
    </source>
</evidence>
<accession>A0A2H1VF24</accession>
<sequence>MTSPALDETRESVRLLLTKNHFDPTPAFGVGAPVTRYQIAYSMLLMNMSLWHGLKLVEFLIKKLLWNPSFVN</sequence>